<dbReference type="InterPro" id="IPR023575">
    <property type="entry name" value="Ribosomal_uS19_SF"/>
</dbReference>
<dbReference type="PROSITE" id="PS00323">
    <property type="entry name" value="RIBOSOMAL_S19"/>
    <property type="match status" value="1"/>
</dbReference>
<dbReference type="OrthoDB" id="30559at2157"/>
<dbReference type="InterPro" id="IPR005713">
    <property type="entry name" value="Ribosomal_uS19_euk/arc"/>
</dbReference>
<evidence type="ECO:0000256" key="2">
    <source>
        <dbReference type="ARBA" id="ARBA00007345"/>
    </source>
</evidence>
<evidence type="ECO:0000313" key="10">
    <source>
        <dbReference type="Proteomes" id="UP000027153"/>
    </source>
</evidence>
<dbReference type="NCBIfam" id="NF003121">
    <property type="entry name" value="PRK04038.1"/>
    <property type="match status" value="1"/>
</dbReference>
<gene>
    <name evidence="7" type="primary">rps19p</name>
    <name evidence="9" type="ORF">ANME2D_00370</name>
</gene>
<dbReference type="Gene3D" id="3.30.860.10">
    <property type="entry name" value="30s Ribosomal Protein S19, Chain A"/>
    <property type="match status" value="1"/>
</dbReference>
<evidence type="ECO:0000256" key="5">
    <source>
        <dbReference type="ARBA" id="ARBA00023274"/>
    </source>
</evidence>
<dbReference type="GO" id="GO:0006412">
    <property type="term" value="P:translation"/>
    <property type="evidence" value="ECO:0007669"/>
    <property type="project" value="UniProtKB-UniRule"/>
</dbReference>
<dbReference type="PATRIC" id="fig|1392998.3.peg.730"/>
<name>A0A062VC75_9EURY</name>
<evidence type="ECO:0000256" key="1">
    <source>
        <dbReference type="ARBA" id="ARBA00003239"/>
    </source>
</evidence>
<keyword evidence="5 7" id="KW-0687">Ribonucleoprotein</keyword>
<keyword evidence="7" id="KW-0694">RNA-binding</keyword>
<comment type="similarity">
    <text evidence="2 7 8">Belongs to the universal ribosomal protein uS19 family.</text>
</comment>
<accession>A0A062VC75</accession>
<evidence type="ECO:0000313" key="9">
    <source>
        <dbReference type="EMBL" id="KCZ73304.1"/>
    </source>
</evidence>
<keyword evidence="4 7" id="KW-0689">Ribosomal protein</keyword>
<dbReference type="Pfam" id="PF00203">
    <property type="entry name" value="Ribosomal_S19"/>
    <property type="match status" value="1"/>
</dbReference>
<dbReference type="GO" id="GO:0000028">
    <property type="term" value="P:ribosomal small subunit assembly"/>
    <property type="evidence" value="ECO:0007669"/>
    <property type="project" value="TreeGrafter"/>
</dbReference>
<dbReference type="GO" id="GO:0019843">
    <property type="term" value="F:rRNA binding"/>
    <property type="evidence" value="ECO:0007669"/>
    <property type="project" value="UniProtKB-UniRule"/>
</dbReference>
<proteinExistence type="inferred from homology"/>
<dbReference type="NCBIfam" id="TIGR01025">
    <property type="entry name" value="uS19_arch"/>
    <property type="match status" value="1"/>
</dbReference>
<protein>
    <recommendedName>
        <fullName evidence="6 7">Small ribosomal subunit protein uS19</fullName>
    </recommendedName>
</protein>
<dbReference type="GO" id="GO:0003735">
    <property type="term" value="F:structural constituent of ribosome"/>
    <property type="evidence" value="ECO:0007669"/>
    <property type="project" value="UniProtKB-UniRule"/>
</dbReference>
<comment type="function">
    <text evidence="1 7">Protein S19 forms a complex with S13 that binds strongly to the 16S ribosomal RNA.</text>
</comment>
<dbReference type="InterPro" id="IPR020934">
    <property type="entry name" value="Ribosomal_uS19_CS"/>
</dbReference>
<reference evidence="9 10" key="1">
    <citation type="journal article" date="2013" name="Nature">
        <title>Anaerobic oxidation of methane coupled to nitrate reduction in a novel archaeal lineage.</title>
        <authorList>
            <person name="Haroon M.F."/>
            <person name="Hu S."/>
            <person name="Shi Y."/>
            <person name="Imelfort M."/>
            <person name="Keller J."/>
            <person name="Hugenholtz P."/>
            <person name="Yuan Z."/>
            <person name="Tyson G.W."/>
        </authorList>
    </citation>
    <scope>NUCLEOTIDE SEQUENCE [LARGE SCALE GENOMIC DNA]</scope>
    <source>
        <strain evidence="9 10">ANME-2d</strain>
    </source>
</reference>
<dbReference type="RefSeq" id="WP_048088634.1">
    <property type="nucleotide sequence ID" value="NZ_JMIY01000001.1"/>
</dbReference>
<evidence type="ECO:0000256" key="3">
    <source>
        <dbReference type="ARBA" id="ARBA00022730"/>
    </source>
</evidence>
<sequence>MAKKTLSKLPKRKGEFTYHGKSLEELKRLSLEEFALLVPARQRRTIQRGFSEQHKKLLHKVRSSDPNIRTHLRDMIVLPEMLGMKIAIHSGKEFTPIEMIPEMLGHYFGEFVMTRKRVSHGAAGVGATRSSKFIPLK</sequence>
<evidence type="ECO:0000256" key="8">
    <source>
        <dbReference type="RuleBase" id="RU003485"/>
    </source>
</evidence>
<dbReference type="GO" id="GO:0022627">
    <property type="term" value="C:cytosolic small ribosomal subunit"/>
    <property type="evidence" value="ECO:0007669"/>
    <property type="project" value="UniProtKB-UniRule"/>
</dbReference>
<dbReference type="HAMAP" id="MF_00531">
    <property type="entry name" value="Ribosomal_uS19"/>
    <property type="match status" value="1"/>
</dbReference>
<evidence type="ECO:0000256" key="4">
    <source>
        <dbReference type="ARBA" id="ARBA00022980"/>
    </source>
</evidence>
<dbReference type="PANTHER" id="PTHR11880:SF2">
    <property type="entry name" value="SMALL RIBOSOMAL SUBUNIT PROTEIN US19"/>
    <property type="match status" value="1"/>
</dbReference>
<dbReference type="FunFam" id="3.30.860.10:FF:000002">
    <property type="entry name" value="40S ribosomal protein S15"/>
    <property type="match status" value="1"/>
</dbReference>
<keyword evidence="3 7" id="KW-0699">rRNA-binding</keyword>
<dbReference type="PANTHER" id="PTHR11880">
    <property type="entry name" value="RIBOSOMAL PROTEIN S19P FAMILY MEMBER"/>
    <property type="match status" value="1"/>
</dbReference>
<dbReference type="PIRSF" id="PIRSF002144">
    <property type="entry name" value="Ribosomal_S19"/>
    <property type="match status" value="1"/>
</dbReference>
<dbReference type="EMBL" id="JMIY01000001">
    <property type="protein sequence ID" value="KCZ73304.1"/>
    <property type="molecule type" value="Genomic_DNA"/>
</dbReference>
<evidence type="ECO:0000256" key="6">
    <source>
        <dbReference type="ARBA" id="ARBA00035163"/>
    </source>
</evidence>
<dbReference type="SUPFAM" id="SSF54570">
    <property type="entry name" value="Ribosomal protein S19"/>
    <property type="match status" value="1"/>
</dbReference>
<dbReference type="Proteomes" id="UP000027153">
    <property type="component" value="Unassembled WGS sequence"/>
</dbReference>
<dbReference type="PRINTS" id="PR00975">
    <property type="entry name" value="RIBOSOMALS19"/>
</dbReference>
<dbReference type="InterPro" id="IPR002222">
    <property type="entry name" value="Ribosomal_uS19"/>
</dbReference>
<dbReference type="AlphaFoldDB" id="A0A062VC75"/>
<comment type="caution">
    <text evidence="9">The sequence shown here is derived from an EMBL/GenBank/DDBJ whole genome shotgun (WGS) entry which is preliminary data.</text>
</comment>
<organism evidence="9 10">
    <name type="scientific">Candidatus Methanoperedens nitratireducens</name>
    <dbReference type="NCBI Taxonomy" id="1392998"/>
    <lineage>
        <taxon>Archaea</taxon>
        <taxon>Methanobacteriati</taxon>
        <taxon>Methanobacteriota</taxon>
        <taxon>Stenosarchaea group</taxon>
        <taxon>Methanomicrobia</taxon>
        <taxon>Methanosarcinales</taxon>
        <taxon>ANME-2 cluster</taxon>
        <taxon>Candidatus Methanoperedentaceae</taxon>
        <taxon>Candidatus Methanoperedens</taxon>
    </lineage>
</organism>
<evidence type="ECO:0000256" key="7">
    <source>
        <dbReference type="HAMAP-Rule" id="MF_00531"/>
    </source>
</evidence>
<keyword evidence="10" id="KW-1185">Reference proteome</keyword>